<dbReference type="SUPFAM" id="SSF54427">
    <property type="entry name" value="NTF2-like"/>
    <property type="match status" value="1"/>
</dbReference>
<protein>
    <recommendedName>
        <fullName evidence="2">SigF-like NTF2-like domain-containing protein</fullName>
    </recommendedName>
</protein>
<name>A0A4P9XKE4_9FUNG</name>
<dbReference type="EMBL" id="KZ992918">
    <property type="protein sequence ID" value="RKP06274.1"/>
    <property type="molecule type" value="Genomic_DNA"/>
</dbReference>
<keyword evidence="4" id="KW-1185">Reference proteome</keyword>
<evidence type="ECO:0000313" key="4">
    <source>
        <dbReference type="Proteomes" id="UP000271241"/>
    </source>
</evidence>
<gene>
    <name evidence="3" type="ORF">THASP1DRAFT_31910</name>
</gene>
<feature type="domain" description="SigF-like NTF2-like" evidence="2">
    <location>
        <begin position="15"/>
        <end position="146"/>
    </location>
</feature>
<dbReference type="InterPro" id="IPR032710">
    <property type="entry name" value="NTF2-like_dom_sf"/>
</dbReference>
<feature type="region of interest" description="Disordered" evidence="1">
    <location>
        <begin position="209"/>
        <end position="232"/>
    </location>
</feature>
<dbReference type="Proteomes" id="UP000271241">
    <property type="component" value="Unassembled WGS sequence"/>
</dbReference>
<organism evidence="3 4">
    <name type="scientific">Thamnocephalis sphaerospora</name>
    <dbReference type="NCBI Taxonomy" id="78915"/>
    <lineage>
        <taxon>Eukaryota</taxon>
        <taxon>Fungi</taxon>
        <taxon>Fungi incertae sedis</taxon>
        <taxon>Zoopagomycota</taxon>
        <taxon>Zoopagomycotina</taxon>
        <taxon>Zoopagomycetes</taxon>
        <taxon>Zoopagales</taxon>
        <taxon>Sigmoideomycetaceae</taxon>
        <taxon>Thamnocephalis</taxon>
    </lineage>
</organism>
<sequence>MKRAHLRDELKSTFQSLGGDDAKRIAEAVHHAYTEDAVLEHPLMVCKGLENIIKADRTWTSIFHDESSIEEVLVDGNGAVVKMRHHIRPRLLPMVQIPMCIVSELELRETTHGCFRIARQVDHVAMSETVAEWPVVGYLLNSYLRPAAFYGWATLGRVIDSGNHVASNLSKQAVEQRARRSSALLQGIAAPYIDWAKHHIGLAQNDMAHQEENPTPAEQASMRQERREQAVH</sequence>
<evidence type="ECO:0000259" key="2">
    <source>
        <dbReference type="Pfam" id="PF24840"/>
    </source>
</evidence>
<accession>A0A4P9XKE4</accession>
<dbReference type="InterPro" id="IPR057514">
    <property type="entry name" value="NTF2_SigF"/>
</dbReference>
<dbReference type="OrthoDB" id="5580651at2759"/>
<evidence type="ECO:0000256" key="1">
    <source>
        <dbReference type="SAM" id="MobiDB-lite"/>
    </source>
</evidence>
<dbReference type="Pfam" id="PF24840">
    <property type="entry name" value="NTF2_SigF"/>
    <property type="match status" value="1"/>
</dbReference>
<proteinExistence type="predicted"/>
<feature type="compositionally biased region" description="Basic and acidic residues" evidence="1">
    <location>
        <begin position="223"/>
        <end position="232"/>
    </location>
</feature>
<evidence type="ECO:0000313" key="3">
    <source>
        <dbReference type="EMBL" id="RKP06274.1"/>
    </source>
</evidence>
<dbReference type="AlphaFoldDB" id="A0A4P9XKE4"/>
<reference evidence="4" key="1">
    <citation type="journal article" date="2018" name="Nat. Microbiol.">
        <title>Leveraging single-cell genomics to expand the fungal tree of life.</title>
        <authorList>
            <person name="Ahrendt S.R."/>
            <person name="Quandt C.A."/>
            <person name="Ciobanu D."/>
            <person name="Clum A."/>
            <person name="Salamov A."/>
            <person name="Andreopoulos B."/>
            <person name="Cheng J.F."/>
            <person name="Woyke T."/>
            <person name="Pelin A."/>
            <person name="Henrissat B."/>
            <person name="Reynolds N.K."/>
            <person name="Benny G.L."/>
            <person name="Smith M.E."/>
            <person name="James T.Y."/>
            <person name="Grigoriev I.V."/>
        </authorList>
    </citation>
    <scope>NUCLEOTIDE SEQUENCE [LARGE SCALE GENOMIC DNA]</scope>
    <source>
        <strain evidence="4">RSA 1356</strain>
    </source>
</reference>